<sequence>MTTNGTLRLSEDGLARAECLREVFGPASEFKIGLIVVQQFAPFKPSIIEKLGYDTIAPLAKDLDINIRSSCPRKVPGCVLDTIDYWTGKGNALVCWEAKLIGDLSRMLGVRHLEEYPPGRFDIIWGLTSDRYYIRERTLMKCPGLDVPWLNLDSEEEEYSKGLQVNQGANRSVVSGMIDP</sequence>
<accession>A0ABY6V2D2</accession>
<evidence type="ECO:0008006" key="3">
    <source>
        <dbReference type="Google" id="ProtNLM"/>
    </source>
</evidence>
<proteinExistence type="predicted"/>
<dbReference type="Proteomes" id="UP000766486">
    <property type="component" value="Unassembled WGS sequence"/>
</dbReference>
<keyword evidence="2" id="KW-1185">Reference proteome</keyword>
<comment type="caution">
    <text evidence="1">The sequence shown here is derived from an EMBL/GenBank/DDBJ whole genome shotgun (WGS) entry which is preliminary data.</text>
</comment>
<gene>
    <name evidence="1" type="ORF">CLO192961_LOCUS468081</name>
</gene>
<organism evidence="1 2">
    <name type="scientific">Bionectria ochroleuca</name>
    <name type="common">Gliocladium roseum</name>
    <dbReference type="NCBI Taxonomy" id="29856"/>
    <lineage>
        <taxon>Eukaryota</taxon>
        <taxon>Fungi</taxon>
        <taxon>Dikarya</taxon>
        <taxon>Ascomycota</taxon>
        <taxon>Pezizomycotina</taxon>
        <taxon>Sordariomycetes</taxon>
        <taxon>Hypocreomycetidae</taxon>
        <taxon>Hypocreales</taxon>
        <taxon>Bionectriaceae</taxon>
        <taxon>Clonostachys</taxon>
    </lineage>
</organism>
<evidence type="ECO:0000313" key="1">
    <source>
        <dbReference type="EMBL" id="VUC37309.1"/>
    </source>
</evidence>
<reference evidence="1 2" key="1">
    <citation type="submission" date="2019-06" db="EMBL/GenBank/DDBJ databases">
        <authorList>
            <person name="Broberg M."/>
        </authorList>
    </citation>
    <scope>NUCLEOTIDE SEQUENCE [LARGE SCALE GENOMIC DNA]</scope>
</reference>
<name>A0ABY6V2D2_BIOOC</name>
<evidence type="ECO:0000313" key="2">
    <source>
        <dbReference type="Proteomes" id="UP000766486"/>
    </source>
</evidence>
<dbReference type="EMBL" id="CABFNS010000938">
    <property type="protein sequence ID" value="VUC37309.1"/>
    <property type="molecule type" value="Genomic_DNA"/>
</dbReference>
<protein>
    <recommendedName>
        <fullName evidence="3">Radical SAM core domain-containing protein</fullName>
    </recommendedName>
</protein>